<feature type="non-terminal residue" evidence="2">
    <location>
        <position position="1"/>
    </location>
</feature>
<feature type="compositionally biased region" description="Basic and acidic residues" evidence="1">
    <location>
        <begin position="33"/>
        <end position="49"/>
    </location>
</feature>
<dbReference type="AlphaFoldDB" id="A0A6J4LUG1"/>
<feature type="non-terminal residue" evidence="2">
    <location>
        <position position="49"/>
    </location>
</feature>
<proteinExistence type="predicted"/>
<evidence type="ECO:0000313" key="2">
    <source>
        <dbReference type="EMBL" id="CAA9341235.1"/>
    </source>
</evidence>
<feature type="region of interest" description="Disordered" evidence="1">
    <location>
        <begin position="1"/>
        <end position="49"/>
    </location>
</feature>
<name>A0A6J4LUG1_9BACT</name>
<dbReference type="EMBL" id="CADCTW010000142">
    <property type="protein sequence ID" value="CAA9341235.1"/>
    <property type="molecule type" value="Genomic_DNA"/>
</dbReference>
<protein>
    <submittedName>
        <fullName evidence="2">Uncharacterized protein</fullName>
    </submittedName>
</protein>
<reference evidence="2" key="1">
    <citation type="submission" date="2020-02" db="EMBL/GenBank/DDBJ databases">
        <authorList>
            <person name="Meier V. D."/>
        </authorList>
    </citation>
    <scope>NUCLEOTIDE SEQUENCE</scope>
    <source>
        <strain evidence="2">AVDCRST_MAG68</strain>
    </source>
</reference>
<organism evidence="2">
    <name type="scientific">uncultured Gemmatimonadota bacterium</name>
    <dbReference type="NCBI Taxonomy" id="203437"/>
    <lineage>
        <taxon>Bacteria</taxon>
        <taxon>Pseudomonadati</taxon>
        <taxon>Gemmatimonadota</taxon>
        <taxon>environmental samples</taxon>
    </lineage>
</organism>
<sequence>DRVRRGLGGRGAQLLPRSGDRRAAGAEEQGGAQDERELLHGRLSREGGV</sequence>
<evidence type="ECO:0000256" key="1">
    <source>
        <dbReference type="SAM" id="MobiDB-lite"/>
    </source>
</evidence>
<accession>A0A6J4LUG1</accession>
<gene>
    <name evidence="2" type="ORF">AVDCRST_MAG68-2994</name>
</gene>